<feature type="signal peptide" evidence="1">
    <location>
        <begin position="1"/>
        <end position="23"/>
    </location>
</feature>
<reference evidence="2 3" key="1">
    <citation type="journal article" date="2017" name="Nat. Microbiol.">
        <title>Natural product diversity associated with the nematode symbionts Photorhabdus and Xenorhabdus.</title>
        <authorList>
            <person name="Tobias N.J."/>
            <person name="Wolff H."/>
            <person name="Djahanschiri B."/>
            <person name="Grundmann F."/>
            <person name="Kronenwerth M."/>
            <person name="Shi Y.M."/>
            <person name="Simonyi S."/>
            <person name="Grun P."/>
            <person name="Shapiro-Ilan D."/>
            <person name="Pidot S.J."/>
            <person name="Stinear T.P."/>
            <person name="Ebersberger I."/>
            <person name="Bode H.B."/>
        </authorList>
    </citation>
    <scope>NUCLEOTIDE SEQUENCE [LARGE SCALE GENOMIC DNA]</scope>
    <source>
        <strain evidence="2 3">DSM 17902</strain>
    </source>
</reference>
<dbReference type="Proteomes" id="UP000221980">
    <property type="component" value="Unassembled WGS sequence"/>
</dbReference>
<evidence type="ECO:0000313" key="3">
    <source>
        <dbReference type="Proteomes" id="UP000221980"/>
    </source>
</evidence>
<evidence type="ECO:0008006" key="4">
    <source>
        <dbReference type="Google" id="ProtNLM"/>
    </source>
</evidence>
<dbReference type="OrthoDB" id="9157170at2"/>
<dbReference type="RefSeq" id="WP_099115930.1">
    <property type="nucleotide sequence ID" value="NZ_CAWNQI010000075.1"/>
</dbReference>
<protein>
    <recommendedName>
        <fullName evidence="4">Lipoprotein</fullName>
    </recommendedName>
</protein>
<gene>
    <name evidence="2" type="ORF">Xmir_04179</name>
</gene>
<dbReference type="EMBL" id="NITZ01000041">
    <property type="protein sequence ID" value="PHM46493.1"/>
    <property type="molecule type" value="Genomic_DNA"/>
</dbReference>
<comment type="caution">
    <text evidence="2">The sequence shown here is derived from an EMBL/GenBank/DDBJ whole genome shotgun (WGS) entry which is preliminary data.</text>
</comment>
<organism evidence="2 3">
    <name type="scientific">Xenorhabdus miraniensis</name>
    <dbReference type="NCBI Taxonomy" id="351674"/>
    <lineage>
        <taxon>Bacteria</taxon>
        <taxon>Pseudomonadati</taxon>
        <taxon>Pseudomonadota</taxon>
        <taxon>Gammaproteobacteria</taxon>
        <taxon>Enterobacterales</taxon>
        <taxon>Morganellaceae</taxon>
        <taxon>Xenorhabdus</taxon>
    </lineage>
</organism>
<evidence type="ECO:0000256" key="1">
    <source>
        <dbReference type="SAM" id="SignalP"/>
    </source>
</evidence>
<evidence type="ECO:0000313" key="2">
    <source>
        <dbReference type="EMBL" id="PHM46493.1"/>
    </source>
</evidence>
<keyword evidence="1" id="KW-0732">Signal</keyword>
<dbReference type="AlphaFoldDB" id="A0A2D0JJK5"/>
<accession>A0A2D0JJK5</accession>
<sequence length="151" mass="17189">MKKSFFSVVLLLPSLLLTGCINGSVGNQPPHPERKQEPSLMSKIDFSKADYGSEPSNYKNLVKSHFETILKDPASAKYSNWTKPMKEVMIQNKLPVFGYSLCVNVNAKNSYGGYTGNQLYWVFIKNNQVERIQDTTQFPYKRIFIGHNITC</sequence>
<keyword evidence="3" id="KW-1185">Reference proteome</keyword>
<feature type="chain" id="PRO_5012994173" description="Lipoprotein" evidence="1">
    <location>
        <begin position="24"/>
        <end position="151"/>
    </location>
</feature>
<dbReference type="PROSITE" id="PS51257">
    <property type="entry name" value="PROKAR_LIPOPROTEIN"/>
    <property type="match status" value="1"/>
</dbReference>
<name>A0A2D0JJK5_9GAMM</name>
<proteinExistence type="predicted"/>